<gene>
    <name evidence="2" type="ORF">R5R35_014428</name>
</gene>
<protein>
    <submittedName>
        <fullName evidence="2">Uncharacterized protein</fullName>
    </submittedName>
</protein>
<keyword evidence="3" id="KW-1185">Reference proteome</keyword>
<reference evidence="2 3" key="1">
    <citation type="submission" date="2024-03" db="EMBL/GenBank/DDBJ databases">
        <title>The genome assembly and annotation of the cricket Gryllus longicercus Weissman &amp; Gray.</title>
        <authorList>
            <person name="Szrajer S."/>
            <person name="Gray D."/>
            <person name="Ylla G."/>
        </authorList>
    </citation>
    <scope>NUCLEOTIDE SEQUENCE [LARGE SCALE GENOMIC DNA]</scope>
    <source>
        <strain evidence="2">DAG 2021-001</strain>
        <tissue evidence="2">Whole body minus gut</tissue>
    </source>
</reference>
<feature type="signal peptide" evidence="1">
    <location>
        <begin position="1"/>
        <end position="22"/>
    </location>
</feature>
<accession>A0AAN9VZ43</accession>
<feature type="chain" id="PRO_5042905437" evidence="1">
    <location>
        <begin position="23"/>
        <end position="192"/>
    </location>
</feature>
<evidence type="ECO:0000256" key="1">
    <source>
        <dbReference type="SAM" id="SignalP"/>
    </source>
</evidence>
<dbReference type="EMBL" id="JAZDUA010000051">
    <property type="protein sequence ID" value="KAK7870845.1"/>
    <property type="molecule type" value="Genomic_DNA"/>
</dbReference>
<organism evidence="2 3">
    <name type="scientific">Gryllus longicercus</name>
    <dbReference type="NCBI Taxonomy" id="2509291"/>
    <lineage>
        <taxon>Eukaryota</taxon>
        <taxon>Metazoa</taxon>
        <taxon>Ecdysozoa</taxon>
        <taxon>Arthropoda</taxon>
        <taxon>Hexapoda</taxon>
        <taxon>Insecta</taxon>
        <taxon>Pterygota</taxon>
        <taxon>Neoptera</taxon>
        <taxon>Polyneoptera</taxon>
        <taxon>Orthoptera</taxon>
        <taxon>Ensifera</taxon>
        <taxon>Gryllidea</taxon>
        <taxon>Grylloidea</taxon>
        <taxon>Gryllidae</taxon>
        <taxon>Gryllinae</taxon>
        <taxon>Gryllus</taxon>
    </lineage>
</organism>
<sequence>MACSPPSASLLLGAIALVAVRADVFSLISKAACAGRRLVPSQPNNCGDADALVHINFRVARVNRTHFGLSGNVLIREGLGPPLELHITGRLCQQPSNPTTCRTMVNMKSGDVCDRLDEEGSMWDDFMSHLEEVDGRPFPRTCPMLPGNYTLSNYMMKEGDLCMLYSFKGHWTYKSEISPPGCFAMNMEVADA</sequence>
<name>A0AAN9VZ43_9ORTH</name>
<evidence type="ECO:0000313" key="3">
    <source>
        <dbReference type="Proteomes" id="UP001378592"/>
    </source>
</evidence>
<dbReference type="Proteomes" id="UP001378592">
    <property type="component" value="Unassembled WGS sequence"/>
</dbReference>
<keyword evidence="1" id="KW-0732">Signal</keyword>
<comment type="caution">
    <text evidence="2">The sequence shown here is derived from an EMBL/GenBank/DDBJ whole genome shotgun (WGS) entry which is preliminary data.</text>
</comment>
<proteinExistence type="predicted"/>
<dbReference type="AlphaFoldDB" id="A0AAN9VZ43"/>
<evidence type="ECO:0000313" key="2">
    <source>
        <dbReference type="EMBL" id="KAK7870845.1"/>
    </source>
</evidence>